<gene>
    <name evidence="2" type="ORF">NDU88_006106</name>
</gene>
<evidence type="ECO:0000256" key="1">
    <source>
        <dbReference type="SAM" id="MobiDB-lite"/>
    </source>
</evidence>
<feature type="region of interest" description="Disordered" evidence="1">
    <location>
        <begin position="1"/>
        <end position="58"/>
    </location>
</feature>
<evidence type="ECO:0000313" key="2">
    <source>
        <dbReference type="EMBL" id="KAJ1202306.1"/>
    </source>
</evidence>
<proteinExistence type="predicted"/>
<accession>A0AAV7VNP0</accession>
<keyword evidence="3" id="KW-1185">Reference proteome</keyword>
<comment type="caution">
    <text evidence="2">The sequence shown here is derived from an EMBL/GenBank/DDBJ whole genome shotgun (WGS) entry which is preliminary data.</text>
</comment>
<dbReference type="Proteomes" id="UP001066276">
    <property type="component" value="Chromosome 2_1"/>
</dbReference>
<feature type="compositionally biased region" description="Basic and acidic residues" evidence="1">
    <location>
        <begin position="43"/>
        <end position="52"/>
    </location>
</feature>
<evidence type="ECO:0000313" key="3">
    <source>
        <dbReference type="Proteomes" id="UP001066276"/>
    </source>
</evidence>
<reference evidence="2" key="1">
    <citation type="journal article" date="2022" name="bioRxiv">
        <title>Sequencing and chromosome-scale assembly of the giantPleurodeles waltlgenome.</title>
        <authorList>
            <person name="Brown T."/>
            <person name="Elewa A."/>
            <person name="Iarovenko S."/>
            <person name="Subramanian E."/>
            <person name="Araus A.J."/>
            <person name="Petzold A."/>
            <person name="Susuki M."/>
            <person name="Suzuki K.-i.T."/>
            <person name="Hayashi T."/>
            <person name="Toyoda A."/>
            <person name="Oliveira C."/>
            <person name="Osipova E."/>
            <person name="Leigh N.D."/>
            <person name="Simon A."/>
            <person name="Yun M.H."/>
        </authorList>
    </citation>
    <scope>NUCLEOTIDE SEQUENCE</scope>
    <source>
        <strain evidence="2">20211129_DDA</strain>
        <tissue evidence="2">Liver</tissue>
    </source>
</reference>
<dbReference type="EMBL" id="JANPWB010000003">
    <property type="protein sequence ID" value="KAJ1202306.1"/>
    <property type="molecule type" value="Genomic_DNA"/>
</dbReference>
<protein>
    <submittedName>
        <fullName evidence="2">Uncharacterized protein</fullName>
    </submittedName>
</protein>
<sequence>MSWGRTSSGLRRHPGPQLRLPGRETKPRGGGHSADGAQGAAPRGREETRQQKQDGAAAVAEITDKDLKILDPPPAGVVIALRRAGDLPPFEEKIQSAWR</sequence>
<name>A0AAV7VNP0_PLEWA</name>
<organism evidence="2 3">
    <name type="scientific">Pleurodeles waltl</name>
    <name type="common">Iberian ribbed newt</name>
    <dbReference type="NCBI Taxonomy" id="8319"/>
    <lineage>
        <taxon>Eukaryota</taxon>
        <taxon>Metazoa</taxon>
        <taxon>Chordata</taxon>
        <taxon>Craniata</taxon>
        <taxon>Vertebrata</taxon>
        <taxon>Euteleostomi</taxon>
        <taxon>Amphibia</taxon>
        <taxon>Batrachia</taxon>
        <taxon>Caudata</taxon>
        <taxon>Salamandroidea</taxon>
        <taxon>Salamandridae</taxon>
        <taxon>Pleurodelinae</taxon>
        <taxon>Pleurodeles</taxon>
    </lineage>
</organism>
<dbReference type="AlphaFoldDB" id="A0AAV7VNP0"/>